<evidence type="ECO:0000313" key="3">
    <source>
        <dbReference type="Proteomes" id="UP000049979"/>
    </source>
</evidence>
<dbReference type="Gene3D" id="3.30.110.40">
    <property type="entry name" value="TusA-like domain"/>
    <property type="match status" value="1"/>
</dbReference>
<dbReference type="InterPro" id="IPR036868">
    <property type="entry name" value="TusA-like_sf"/>
</dbReference>
<gene>
    <name evidence="2" type="ORF">M72_02521</name>
</gene>
<dbReference type="NCBIfam" id="TIGR03527">
    <property type="entry name" value="selenium_YedF"/>
    <property type="match status" value="1"/>
</dbReference>
<keyword evidence="3" id="KW-1185">Reference proteome</keyword>
<dbReference type="InterPro" id="IPR001455">
    <property type="entry name" value="TusA-like"/>
</dbReference>
<evidence type="ECO:0000313" key="2">
    <source>
        <dbReference type="EMBL" id="CRL33596.1"/>
    </source>
</evidence>
<dbReference type="EMBL" id="CVRR01000005">
    <property type="protein sequence ID" value="CRL33596.1"/>
    <property type="molecule type" value="Genomic_DNA"/>
</dbReference>
<dbReference type="SUPFAM" id="SSF75169">
    <property type="entry name" value="DsrEFH-like"/>
    <property type="match status" value="1"/>
</dbReference>
<reference evidence="3" key="1">
    <citation type="submission" date="2015-05" db="EMBL/GenBank/DDBJ databases">
        <authorList>
            <consortium name="Pathogen Informatics"/>
        </authorList>
    </citation>
    <scope>NUCLEOTIDE SEQUENCE [LARGE SCALE GENOMIC DNA]</scope>
    <source>
        <strain evidence="3">M72</strain>
    </source>
</reference>
<dbReference type="STRING" id="301302.ERS852420_01514"/>
<organism evidence="2 3">
    <name type="scientific">Roseburia faecis</name>
    <dbReference type="NCBI Taxonomy" id="301302"/>
    <lineage>
        <taxon>Bacteria</taxon>
        <taxon>Bacillati</taxon>
        <taxon>Bacillota</taxon>
        <taxon>Clostridia</taxon>
        <taxon>Lachnospirales</taxon>
        <taxon>Lachnospiraceae</taxon>
        <taxon>Roseburia</taxon>
    </lineage>
</organism>
<dbReference type="InterPro" id="IPR027396">
    <property type="entry name" value="DsrEFH-like"/>
</dbReference>
<dbReference type="RefSeq" id="WP_055067014.1">
    <property type="nucleotide sequence ID" value="NZ_CP173697.1"/>
</dbReference>
<dbReference type="Proteomes" id="UP000049979">
    <property type="component" value="Unassembled WGS sequence"/>
</dbReference>
<dbReference type="AlphaFoldDB" id="A0A0M6WDT9"/>
<protein>
    <submittedName>
        <fullName evidence="2">Selenium metabolism protein YedF</fullName>
    </submittedName>
</protein>
<dbReference type="OrthoDB" id="9801500at2"/>
<dbReference type="Pfam" id="PF01206">
    <property type="entry name" value="TusA"/>
    <property type="match status" value="1"/>
</dbReference>
<evidence type="ECO:0000259" key="1">
    <source>
        <dbReference type="Pfam" id="PF01206"/>
    </source>
</evidence>
<feature type="domain" description="UPF0033" evidence="1">
    <location>
        <begin position="2"/>
        <end position="69"/>
    </location>
</feature>
<dbReference type="InterPro" id="IPR019870">
    <property type="entry name" value="Se_metab_YedF"/>
</dbReference>
<accession>A0A0M6WDT9</accession>
<sequence>MITVNAIGDTCPIPVVKTKKAIEALTQPDTVETLVDNEIAVENLKKMAAQKGYSCDSNKLDDGSYSVKLTIETLNTGAFSDTDEASQYTCRPATDNRVVVIRSSYMGEGSEELGSVLIKGFIYALSQQDNPPETMLFYNGGAKLTCDGSECLEDLKELKNRGVKIFTCGTCLNYYELSDKLAVGEVTNMYDIVEKMAAASLIVSP</sequence>
<dbReference type="SUPFAM" id="SSF64307">
    <property type="entry name" value="SirA-like"/>
    <property type="match status" value="1"/>
</dbReference>
<name>A0A0M6WDT9_9FIRM</name>
<proteinExistence type="predicted"/>